<dbReference type="Gene3D" id="1.10.510.10">
    <property type="entry name" value="Transferase(Phosphotransferase) domain 1"/>
    <property type="match status" value="1"/>
</dbReference>
<evidence type="ECO:0000259" key="7">
    <source>
        <dbReference type="PROSITE" id="PS50011"/>
    </source>
</evidence>
<reference evidence="9" key="1">
    <citation type="journal article" date="2019" name="Int. J. Syst. Evol. Microbiol.">
        <title>The Global Catalogue of Microorganisms (GCM) 10K type strain sequencing project: providing services to taxonomists for standard genome sequencing and annotation.</title>
        <authorList>
            <consortium name="The Broad Institute Genomics Platform"/>
            <consortium name="The Broad Institute Genome Sequencing Center for Infectious Disease"/>
            <person name="Wu L."/>
            <person name="Ma J."/>
        </authorList>
    </citation>
    <scope>NUCLEOTIDE SEQUENCE [LARGE SCALE GENOMIC DNA]</scope>
    <source>
        <strain evidence="9">CGMCC 4.1469</strain>
    </source>
</reference>
<feature type="compositionally biased region" description="Low complexity" evidence="5">
    <location>
        <begin position="570"/>
        <end position="587"/>
    </location>
</feature>
<dbReference type="EC" id="2.7.11.1" evidence="8"/>
<dbReference type="InterPro" id="IPR008271">
    <property type="entry name" value="Ser/Thr_kinase_AS"/>
</dbReference>
<keyword evidence="6" id="KW-0472">Membrane</keyword>
<name>A0ABW0KNF7_9BACT</name>
<dbReference type="InterPro" id="IPR011009">
    <property type="entry name" value="Kinase-like_dom_sf"/>
</dbReference>
<dbReference type="SUPFAM" id="SSF56112">
    <property type="entry name" value="Protein kinase-like (PK-like)"/>
    <property type="match status" value="1"/>
</dbReference>
<keyword evidence="4" id="KW-0067">ATP-binding</keyword>
<keyword evidence="6" id="KW-0812">Transmembrane</keyword>
<dbReference type="PANTHER" id="PTHR43289">
    <property type="entry name" value="MITOGEN-ACTIVATED PROTEIN KINASE KINASE KINASE 20-RELATED"/>
    <property type="match status" value="1"/>
</dbReference>
<dbReference type="PROSITE" id="PS00108">
    <property type="entry name" value="PROTEIN_KINASE_ST"/>
    <property type="match status" value="1"/>
</dbReference>
<dbReference type="PROSITE" id="PS50011">
    <property type="entry name" value="PROTEIN_KINASE_DOM"/>
    <property type="match status" value="1"/>
</dbReference>
<evidence type="ECO:0000256" key="1">
    <source>
        <dbReference type="ARBA" id="ARBA00022679"/>
    </source>
</evidence>
<dbReference type="InterPro" id="IPR000719">
    <property type="entry name" value="Prot_kinase_dom"/>
</dbReference>
<keyword evidence="2" id="KW-0547">Nucleotide-binding</keyword>
<evidence type="ECO:0000256" key="3">
    <source>
        <dbReference type="ARBA" id="ARBA00022777"/>
    </source>
</evidence>
<dbReference type="RefSeq" id="WP_377164516.1">
    <property type="nucleotide sequence ID" value="NZ_JBHSMQ010000002.1"/>
</dbReference>
<dbReference type="Pfam" id="PF00069">
    <property type="entry name" value="Pkinase"/>
    <property type="match status" value="1"/>
</dbReference>
<proteinExistence type="predicted"/>
<protein>
    <submittedName>
        <fullName evidence="8">Serine/threonine-protein kinase</fullName>
        <ecNumber evidence="8">2.7.11.1</ecNumber>
    </submittedName>
</protein>
<keyword evidence="1 8" id="KW-0808">Transferase</keyword>
<dbReference type="Gene3D" id="3.30.200.20">
    <property type="entry name" value="Phosphorylase Kinase, domain 1"/>
    <property type="match status" value="1"/>
</dbReference>
<feature type="domain" description="Protein kinase" evidence="7">
    <location>
        <begin position="28"/>
        <end position="268"/>
    </location>
</feature>
<feature type="transmembrane region" description="Helical" evidence="6">
    <location>
        <begin position="298"/>
        <end position="316"/>
    </location>
</feature>
<sequence length="587" mass="63927">MSQESPAQHQPPFEVPTVEEMDALLPQYAFEKLAAFGGMGAVYRARQVSLDRPVAIKILPPEFGRHEDFADRFKSEARAMAKLNHTHIVGVYDFGITKEGHLYLVMEWVEGQTLHTLIQNGSIPVRKAASLAMQLCDALAFAHHHKILHRDIKPGNIMISEDDQVKVADFGLARPITGEVEENPYGTPDYAAPEILGKGAVDQRADIFAAGVVLYEMLTGRVPQQPRRSVTEFAPLSPKWDELIDRATHADPARRFQDVGELRAHIAMLINQAAQAVKVVAVVEDEPKAKAGLKPPHLVLIGAAVIVVGIVLGMMFRGESPQKPDIASAPPKAEEPVPKPEEKRVVEPEKKAEPVVVVPAPEPEMKPEPAPPPAEKKVVVAPVPAPAAMPEAKPVETPKAMPRQETPAEVIQRLDEKDAELAGMVMDFAAQWLANTELDTTSEMQGLAEKYIPALQRSLSGLMPQQRDFVLSEISHIANHEPLDEPDALWPEVLKTLRKAYDAQSEAIQGRASTAAQKMRAEQCELVLQKARERAAAGKEEAAKRAELVAGELAKLKTAPSMKALRESVAGAARAGAEPTAAAEPVR</sequence>
<evidence type="ECO:0000256" key="2">
    <source>
        <dbReference type="ARBA" id="ARBA00022741"/>
    </source>
</evidence>
<dbReference type="Proteomes" id="UP001596052">
    <property type="component" value="Unassembled WGS sequence"/>
</dbReference>
<feature type="compositionally biased region" description="Basic and acidic residues" evidence="5">
    <location>
        <begin position="332"/>
        <end position="350"/>
    </location>
</feature>
<accession>A0ABW0KNF7</accession>
<evidence type="ECO:0000313" key="8">
    <source>
        <dbReference type="EMBL" id="MFC5454436.1"/>
    </source>
</evidence>
<dbReference type="GO" id="GO:0004674">
    <property type="term" value="F:protein serine/threonine kinase activity"/>
    <property type="evidence" value="ECO:0007669"/>
    <property type="project" value="UniProtKB-EC"/>
</dbReference>
<feature type="region of interest" description="Disordered" evidence="5">
    <location>
        <begin position="565"/>
        <end position="587"/>
    </location>
</feature>
<evidence type="ECO:0000313" key="9">
    <source>
        <dbReference type="Proteomes" id="UP001596052"/>
    </source>
</evidence>
<dbReference type="PANTHER" id="PTHR43289:SF6">
    <property type="entry name" value="SERINE_THREONINE-PROTEIN KINASE NEKL-3"/>
    <property type="match status" value="1"/>
</dbReference>
<dbReference type="SMART" id="SM00220">
    <property type="entry name" value="S_TKc"/>
    <property type="match status" value="1"/>
</dbReference>
<gene>
    <name evidence="8" type="ORF">ACFQDI_06165</name>
</gene>
<keyword evidence="6" id="KW-1133">Transmembrane helix</keyword>
<comment type="caution">
    <text evidence="8">The sequence shown here is derived from an EMBL/GenBank/DDBJ whole genome shotgun (WGS) entry which is preliminary data.</text>
</comment>
<dbReference type="CDD" id="cd14014">
    <property type="entry name" value="STKc_PknB_like"/>
    <property type="match status" value="1"/>
</dbReference>
<keyword evidence="9" id="KW-1185">Reference proteome</keyword>
<evidence type="ECO:0000256" key="6">
    <source>
        <dbReference type="SAM" id="Phobius"/>
    </source>
</evidence>
<dbReference type="EMBL" id="JBHSMQ010000002">
    <property type="protein sequence ID" value="MFC5454436.1"/>
    <property type="molecule type" value="Genomic_DNA"/>
</dbReference>
<evidence type="ECO:0000256" key="4">
    <source>
        <dbReference type="ARBA" id="ARBA00022840"/>
    </source>
</evidence>
<organism evidence="8 9">
    <name type="scientific">Prosthecobacter fluviatilis</name>
    <dbReference type="NCBI Taxonomy" id="445931"/>
    <lineage>
        <taxon>Bacteria</taxon>
        <taxon>Pseudomonadati</taxon>
        <taxon>Verrucomicrobiota</taxon>
        <taxon>Verrucomicrobiia</taxon>
        <taxon>Verrucomicrobiales</taxon>
        <taxon>Verrucomicrobiaceae</taxon>
        <taxon>Prosthecobacter</taxon>
    </lineage>
</organism>
<evidence type="ECO:0000256" key="5">
    <source>
        <dbReference type="SAM" id="MobiDB-lite"/>
    </source>
</evidence>
<feature type="region of interest" description="Disordered" evidence="5">
    <location>
        <begin position="321"/>
        <end position="350"/>
    </location>
</feature>
<keyword evidence="3 8" id="KW-0418">Kinase</keyword>